<gene>
    <name evidence="2" type="ORF">AB0C36_23905</name>
</gene>
<evidence type="ECO:0000256" key="1">
    <source>
        <dbReference type="SAM" id="MobiDB-lite"/>
    </source>
</evidence>
<name>A0ABV3DM49_9ACTN</name>
<protein>
    <submittedName>
        <fullName evidence="2">Helix-turn-helix domain-containing protein</fullName>
    </submittedName>
</protein>
<sequence length="298" mass="32867">MGEIDDALDRAGYEQVTKDPPKTPAARFRLLMKAERGSTRAVAARLGVSQRTVERYLAGTRKSPRKPLLDALEREVRKAWQPRVRKRVRRQAAATGGVTIELRARFGYASAAGSTDDPRMRRLTQHLPPDYAARLLEAQDAGASDRELRGIVAEGLQEVRAARRRRVPRPRPRRRRRCHPRIGHPRPNVTDQAWPTFLSQHAAKVLAGLPPQVSAYRVECRGGYGVVCRQDDLNAQARVNHPQSRLPSLSCGGCRAHRGVPFALTTGRGLSARPAGGENQGDSGWAARCVRAHQAAGT</sequence>
<reference evidence="2 3" key="1">
    <citation type="submission" date="2024-06" db="EMBL/GenBank/DDBJ databases">
        <title>The Natural Products Discovery Center: Release of the First 8490 Sequenced Strains for Exploring Actinobacteria Biosynthetic Diversity.</title>
        <authorList>
            <person name="Kalkreuter E."/>
            <person name="Kautsar S.A."/>
            <person name="Yang D."/>
            <person name="Bader C.D."/>
            <person name="Teijaro C.N."/>
            <person name="Fluegel L."/>
            <person name="Davis C.M."/>
            <person name="Simpson J.R."/>
            <person name="Lauterbach L."/>
            <person name="Steele A.D."/>
            <person name="Gui C."/>
            <person name="Meng S."/>
            <person name="Li G."/>
            <person name="Viehrig K."/>
            <person name="Ye F."/>
            <person name="Su P."/>
            <person name="Kiefer A.F."/>
            <person name="Nichols A."/>
            <person name="Cepeda A.J."/>
            <person name="Yan W."/>
            <person name="Fan B."/>
            <person name="Jiang Y."/>
            <person name="Adhikari A."/>
            <person name="Zheng C.-J."/>
            <person name="Schuster L."/>
            <person name="Cowan T.M."/>
            <person name="Smanski M.J."/>
            <person name="Chevrette M.G."/>
            <person name="De Carvalho L.P.S."/>
            <person name="Shen B."/>
        </authorList>
    </citation>
    <scope>NUCLEOTIDE SEQUENCE [LARGE SCALE GENOMIC DNA]</scope>
    <source>
        <strain evidence="2 3">NPDC048946</strain>
    </source>
</reference>
<feature type="region of interest" description="Disordered" evidence="1">
    <location>
        <begin position="1"/>
        <end position="22"/>
    </location>
</feature>
<dbReference type="InterPro" id="IPR058118">
    <property type="entry name" value="Tpg"/>
</dbReference>
<feature type="compositionally biased region" description="Basic and acidic residues" evidence="1">
    <location>
        <begin position="7"/>
        <end position="21"/>
    </location>
</feature>
<dbReference type="Proteomes" id="UP001551482">
    <property type="component" value="Unassembled WGS sequence"/>
</dbReference>
<proteinExistence type="predicted"/>
<dbReference type="InterPro" id="IPR001387">
    <property type="entry name" value="Cro/C1-type_HTH"/>
</dbReference>
<evidence type="ECO:0000313" key="3">
    <source>
        <dbReference type="Proteomes" id="UP001551482"/>
    </source>
</evidence>
<organism evidence="2 3">
    <name type="scientific">Streptodolium elevatio</name>
    <dbReference type="NCBI Taxonomy" id="3157996"/>
    <lineage>
        <taxon>Bacteria</taxon>
        <taxon>Bacillati</taxon>
        <taxon>Actinomycetota</taxon>
        <taxon>Actinomycetes</taxon>
        <taxon>Kitasatosporales</taxon>
        <taxon>Streptomycetaceae</taxon>
        <taxon>Streptodolium</taxon>
    </lineage>
</organism>
<dbReference type="EMBL" id="JBEZFP010000065">
    <property type="protein sequence ID" value="MEU8136542.1"/>
    <property type="molecule type" value="Genomic_DNA"/>
</dbReference>
<dbReference type="CDD" id="cd00093">
    <property type="entry name" value="HTH_XRE"/>
    <property type="match status" value="1"/>
</dbReference>
<dbReference type="NCBIfam" id="NF047541">
    <property type="entry name" value="telomere_Tpg"/>
    <property type="match status" value="1"/>
</dbReference>
<dbReference type="RefSeq" id="WP_358357149.1">
    <property type="nucleotide sequence ID" value="NZ_JBEZFP010000065.1"/>
</dbReference>
<keyword evidence="3" id="KW-1185">Reference proteome</keyword>
<feature type="compositionally biased region" description="Basic residues" evidence="1">
    <location>
        <begin position="164"/>
        <end position="184"/>
    </location>
</feature>
<comment type="caution">
    <text evidence="2">The sequence shown here is derived from an EMBL/GenBank/DDBJ whole genome shotgun (WGS) entry which is preliminary data.</text>
</comment>
<accession>A0ABV3DM49</accession>
<feature type="region of interest" description="Disordered" evidence="1">
    <location>
        <begin position="164"/>
        <end position="192"/>
    </location>
</feature>
<evidence type="ECO:0000313" key="2">
    <source>
        <dbReference type="EMBL" id="MEU8136542.1"/>
    </source>
</evidence>